<sequence>MAVNRGLTWSVEEVQFLIDIWAEENISSMLDTTHKNTAVFKIFSDRLREKGFNRTIEQCRAKLKKLRHLYVKTRDSLNRSGSSGEERERFPWYDDLDNNMGTKPVVKPVDMVESAEGNDSLITNMSDDEETGPTEPELANSSDAANKVGERLAIPGSQSRKRKARNSQDELQQLLAEQRQFMKDMMDAERAQRPEEAADFSNMRMAQQEAEERRFQAMQAQQQATNSMFMQVMSNLTRALHQQPHYTVPMPPHILPFQSRTPQPPAPASEVSDISSVLHDVNTTQNLFYN</sequence>
<feature type="region of interest" description="Disordered" evidence="2">
    <location>
        <begin position="117"/>
        <end position="146"/>
    </location>
</feature>
<keyword evidence="5" id="KW-1185">Reference proteome</keyword>
<dbReference type="InterPro" id="IPR044822">
    <property type="entry name" value="Myb_DNA-bind_4"/>
</dbReference>
<gene>
    <name evidence="4" type="ORF">ACEWY4_001328</name>
</gene>
<protein>
    <recommendedName>
        <fullName evidence="3">Myb/SANT-like DNA-binding domain-containing protein</fullName>
    </recommendedName>
</protein>
<keyword evidence="1" id="KW-0175">Coiled coil</keyword>
<feature type="domain" description="Myb/SANT-like DNA-binding" evidence="3">
    <location>
        <begin position="8"/>
        <end position="97"/>
    </location>
</feature>
<dbReference type="FunFam" id="1.10.10.60:FF:000032">
    <property type="entry name" value="Zinc finger and SCAN domain-containing 20"/>
    <property type="match status" value="1"/>
</dbReference>
<evidence type="ECO:0000256" key="1">
    <source>
        <dbReference type="SAM" id="Coils"/>
    </source>
</evidence>
<name>A0ABD1KSL5_9TELE</name>
<comment type="caution">
    <text evidence="4">The sequence shown here is derived from an EMBL/GenBank/DDBJ whole genome shotgun (WGS) entry which is preliminary data.</text>
</comment>
<proteinExistence type="predicted"/>
<dbReference type="PANTHER" id="PTHR47595">
    <property type="entry name" value="HEAT SHOCK 70 KDA PROTEIN 14"/>
    <property type="match status" value="1"/>
</dbReference>
<evidence type="ECO:0000313" key="5">
    <source>
        <dbReference type="Proteomes" id="UP001591681"/>
    </source>
</evidence>
<dbReference type="EMBL" id="JBHFQA010000002">
    <property type="protein sequence ID" value="KAL2102160.1"/>
    <property type="molecule type" value="Genomic_DNA"/>
</dbReference>
<dbReference type="Gene3D" id="1.10.10.60">
    <property type="entry name" value="Homeodomain-like"/>
    <property type="match status" value="1"/>
</dbReference>
<dbReference type="Pfam" id="PF13837">
    <property type="entry name" value="Myb_DNA-bind_4"/>
    <property type="match status" value="1"/>
</dbReference>
<accession>A0ABD1KSL5</accession>
<reference evidence="4 5" key="1">
    <citation type="submission" date="2024-09" db="EMBL/GenBank/DDBJ databases">
        <title>A chromosome-level genome assembly of Gray's grenadier anchovy, Coilia grayii.</title>
        <authorList>
            <person name="Fu Z."/>
        </authorList>
    </citation>
    <scope>NUCLEOTIDE SEQUENCE [LARGE SCALE GENOMIC DNA]</scope>
    <source>
        <strain evidence="4">G4</strain>
        <tissue evidence="4">Muscle</tissue>
    </source>
</reference>
<dbReference type="Proteomes" id="UP001591681">
    <property type="component" value="Unassembled WGS sequence"/>
</dbReference>
<dbReference type="PANTHER" id="PTHR47595:SF1">
    <property type="entry name" value="MYB_SANT-LIKE DNA-BINDING DOMAIN-CONTAINING PROTEIN"/>
    <property type="match status" value="1"/>
</dbReference>
<evidence type="ECO:0000259" key="3">
    <source>
        <dbReference type="Pfam" id="PF13837"/>
    </source>
</evidence>
<feature type="coiled-coil region" evidence="1">
    <location>
        <begin position="157"/>
        <end position="191"/>
    </location>
</feature>
<organism evidence="4 5">
    <name type="scientific">Coilia grayii</name>
    <name type="common">Gray's grenadier anchovy</name>
    <dbReference type="NCBI Taxonomy" id="363190"/>
    <lineage>
        <taxon>Eukaryota</taxon>
        <taxon>Metazoa</taxon>
        <taxon>Chordata</taxon>
        <taxon>Craniata</taxon>
        <taxon>Vertebrata</taxon>
        <taxon>Euteleostomi</taxon>
        <taxon>Actinopterygii</taxon>
        <taxon>Neopterygii</taxon>
        <taxon>Teleostei</taxon>
        <taxon>Clupei</taxon>
        <taxon>Clupeiformes</taxon>
        <taxon>Clupeoidei</taxon>
        <taxon>Engraulidae</taxon>
        <taxon>Coilinae</taxon>
        <taxon>Coilia</taxon>
    </lineage>
</organism>
<evidence type="ECO:0000313" key="4">
    <source>
        <dbReference type="EMBL" id="KAL2102160.1"/>
    </source>
</evidence>
<evidence type="ECO:0000256" key="2">
    <source>
        <dbReference type="SAM" id="MobiDB-lite"/>
    </source>
</evidence>
<dbReference type="AlphaFoldDB" id="A0ABD1KSL5"/>